<dbReference type="PANTHER" id="PTHR31707">
    <property type="entry name" value="PECTINESTERASE"/>
    <property type="match status" value="1"/>
</dbReference>
<dbReference type="Gene3D" id="2.160.20.10">
    <property type="entry name" value="Single-stranded right-handed beta-helix, Pectin lyase-like"/>
    <property type="match status" value="1"/>
</dbReference>
<evidence type="ECO:0000256" key="1">
    <source>
        <dbReference type="ARBA" id="ARBA00005184"/>
    </source>
</evidence>
<dbReference type="InterPro" id="IPR011050">
    <property type="entry name" value="Pectin_lyase_fold/virulence"/>
</dbReference>
<dbReference type="InterPro" id="IPR000070">
    <property type="entry name" value="Pectinesterase_cat"/>
</dbReference>
<evidence type="ECO:0000259" key="4">
    <source>
        <dbReference type="Pfam" id="PF01095"/>
    </source>
</evidence>
<evidence type="ECO:0000256" key="3">
    <source>
        <dbReference type="ARBA" id="ARBA00023085"/>
    </source>
</evidence>
<evidence type="ECO:0000256" key="2">
    <source>
        <dbReference type="ARBA" id="ARBA00022801"/>
    </source>
</evidence>
<dbReference type="GO" id="GO:0045490">
    <property type="term" value="P:pectin catabolic process"/>
    <property type="evidence" value="ECO:0007669"/>
    <property type="project" value="UniProtKB-UniPathway"/>
</dbReference>
<gene>
    <name evidence="5" type="ORF">ZEAMMB73_Zm00001d003431</name>
</gene>
<dbReference type="GO" id="GO:0042545">
    <property type="term" value="P:cell wall modification"/>
    <property type="evidence" value="ECO:0007669"/>
    <property type="project" value="InterPro"/>
</dbReference>
<dbReference type="GO" id="GO:0030599">
    <property type="term" value="F:pectinesterase activity"/>
    <property type="evidence" value="ECO:0007669"/>
    <property type="project" value="InterPro"/>
</dbReference>
<protein>
    <submittedName>
        <fullName evidence="5">Pectinesterase 5</fullName>
    </submittedName>
</protein>
<sequence>MANALLGGLWAIVVVAVVVGVVATVTHSGKKAGDDFTVPGEASIATSGKSVESLCAPTLYKESCEKTLSQATNGTENPKEFSRLVIMESTIADFIKPEGYMPWNGDFGIKTLYYAEYNNRGPGAGTSKRVTWPGFHVIGRKDAEQFTAGPFIDGGLWLKFTGTPHILGFKF</sequence>
<organism evidence="5">
    <name type="scientific">Zea mays</name>
    <name type="common">Maize</name>
    <dbReference type="NCBI Taxonomy" id="4577"/>
    <lineage>
        <taxon>Eukaryota</taxon>
        <taxon>Viridiplantae</taxon>
        <taxon>Streptophyta</taxon>
        <taxon>Embryophyta</taxon>
        <taxon>Tracheophyta</taxon>
        <taxon>Spermatophyta</taxon>
        <taxon>Magnoliopsida</taxon>
        <taxon>Liliopsida</taxon>
        <taxon>Poales</taxon>
        <taxon>Poaceae</taxon>
        <taxon>PACMAD clade</taxon>
        <taxon>Panicoideae</taxon>
        <taxon>Andropogonodae</taxon>
        <taxon>Andropogoneae</taxon>
        <taxon>Tripsacinae</taxon>
        <taxon>Zea</taxon>
    </lineage>
</organism>
<comment type="pathway">
    <text evidence="1">Glycan metabolism; pectin degradation; 2-dehydro-3-deoxy-D-gluconate from pectin: step 1/5.</text>
</comment>
<keyword evidence="3" id="KW-0063">Aspartyl esterase</keyword>
<dbReference type="EMBL" id="CM007648">
    <property type="protein sequence ID" value="ONM16953.1"/>
    <property type="molecule type" value="Genomic_DNA"/>
</dbReference>
<reference evidence="5" key="1">
    <citation type="submission" date="2015-12" db="EMBL/GenBank/DDBJ databases">
        <title>Update maize B73 reference genome by single molecule sequencing technologies.</title>
        <authorList>
            <consortium name="Maize Genome Sequencing Project"/>
            <person name="Ware D."/>
        </authorList>
    </citation>
    <scope>NUCLEOTIDE SEQUENCE [LARGE SCALE GENOMIC DNA]</scope>
    <source>
        <tissue evidence="5">Seedling</tissue>
    </source>
</reference>
<dbReference type="InterPro" id="IPR012334">
    <property type="entry name" value="Pectin_lyas_fold"/>
</dbReference>
<name>A0A1D6E979_MAIZE</name>
<dbReference type="SUPFAM" id="SSF51126">
    <property type="entry name" value="Pectin lyase-like"/>
    <property type="match status" value="1"/>
</dbReference>
<evidence type="ECO:0000313" key="5">
    <source>
        <dbReference type="EMBL" id="ONM16953.1"/>
    </source>
</evidence>
<accession>A0A1D6E979</accession>
<keyword evidence="2" id="KW-0378">Hydrolase</keyword>
<proteinExistence type="predicted"/>
<dbReference type="UniPathway" id="UPA00545">
    <property type="reaction ID" value="UER00823"/>
</dbReference>
<feature type="domain" description="Pectinesterase catalytic" evidence="4">
    <location>
        <begin position="79"/>
        <end position="154"/>
    </location>
</feature>
<dbReference type="AlphaFoldDB" id="A0A1D6E979"/>
<dbReference type="Pfam" id="PF01095">
    <property type="entry name" value="Pectinesterase"/>
    <property type="match status" value="1"/>
</dbReference>